<accession>A0AAW9DTS8</accession>
<dbReference type="EMBL" id="JAWXYB010000018">
    <property type="protein sequence ID" value="MDX5931717.1"/>
    <property type="molecule type" value="Genomic_DNA"/>
</dbReference>
<dbReference type="RefSeq" id="WP_319614613.1">
    <property type="nucleotide sequence ID" value="NZ_JAWXYB010000018.1"/>
</dbReference>
<dbReference type="AlphaFoldDB" id="A0AAW9DTS8"/>
<proteinExistence type="predicted"/>
<keyword evidence="2" id="KW-1185">Reference proteome</keyword>
<sequence>MQAAIFSQIEAVIPTALAAGNGAIFQAPDLLSPKGLSGRILETHAKVRGMVANYEEQAVTIKGITDTVTAFNTVLRALPPPAVEDDTKVSTDDLVAIAQLIEHTADSLEQRCGMDGSAFKNLKKGFAPVLRTFRRSGNGDLMTLAADVRDWLNSMSLAFSCLFDLVLALRVLQAHIESELPQQRIVGPTAKELDQFLASVG</sequence>
<reference evidence="1 2" key="1">
    <citation type="submission" date="2023-11" db="EMBL/GenBank/DDBJ databases">
        <title>MicrobeMod: A computational toolkit for identifying prokaryotic methylation and restriction-modification with nanopore sequencing.</title>
        <authorList>
            <person name="Crits-Christoph A."/>
            <person name="Kang S.C."/>
            <person name="Lee H."/>
            <person name="Ostrov N."/>
        </authorList>
    </citation>
    <scope>NUCLEOTIDE SEQUENCE [LARGE SCALE GENOMIC DNA]</scope>
    <source>
        <strain evidence="1 2">DSMZ 700</strain>
    </source>
</reference>
<protein>
    <submittedName>
        <fullName evidence="1">Uncharacterized protein</fullName>
    </submittedName>
</protein>
<evidence type="ECO:0000313" key="2">
    <source>
        <dbReference type="Proteomes" id="UP001279553"/>
    </source>
</evidence>
<name>A0AAW9DTS8_ACIAO</name>
<dbReference type="Proteomes" id="UP001279553">
    <property type="component" value="Unassembled WGS sequence"/>
</dbReference>
<gene>
    <name evidence="1" type="ORF">SIL87_13180</name>
</gene>
<organism evidence="1 2">
    <name type="scientific">Acidiphilium acidophilum</name>
    <name type="common">Thiobacillus acidophilus</name>
    <dbReference type="NCBI Taxonomy" id="76588"/>
    <lineage>
        <taxon>Bacteria</taxon>
        <taxon>Pseudomonadati</taxon>
        <taxon>Pseudomonadota</taxon>
        <taxon>Alphaproteobacteria</taxon>
        <taxon>Acetobacterales</taxon>
        <taxon>Acidocellaceae</taxon>
        <taxon>Acidiphilium</taxon>
    </lineage>
</organism>
<evidence type="ECO:0000313" key="1">
    <source>
        <dbReference type="EMBL" id="MDX5931717.1"/>
    </source>
</evidence>
<comment type="caution">
    <text evidence="1">The sequence shown here is derived from an EMBL/GenBank/DDBJ whole genome shotgun (WGS) entry which is preliminary data.</text>
</comment>